<protein>
    <recommendedName>
        <fullName evidence="5">ribonuclease III</fullName>
        <ecNumber evidence="5">3.1.26.3</ecNumber>
    </recommendedName>
</protein>
<dbReference type="Gene3D" id="3.30.160.20">
    <property type="match status" value="1"/>
</dbReference>
<dbReference type="FunFam" id="3.40.50.300:FF:000628">
    <property type="entry name" value="Endoribonuclease Dicer"/>
    <property type="match status" value="1"/>
</dbReference>
<dbReference type="GO" id="GO:0031054">
    <property type="term" value="P:pre-miRNA processing"/>
    <property type="evidence" value="ECO:0007669"/>
    <property type="project" value="InterPro"/>
</dbReference>
<keyword evidence="14" id="KW-0347">Helicase</keyword>
<name>A0A8C3SS04_CHESE</name>
<dbReference type="GO" id="GO:0030422">
    <property type="term" value="P:siRNA processing"/>
    <property type="evidence" value="ECO:0007669"/>
    <property type="project" value="InterPro"/>
</dbReference>
<evidence type="ECO:0000256" key="2">
    <source>
        <dbReference type="ARBA" id="ARBA00001936"/>
    </source>
</evidence>
<dbReference type="InterPro" id="IPR027417">
    <property type="entry name" value="P-loop_NTPase"/>
</dbReference>
<keyword evidence="8" id="KW-0540">Nuclease</keyword>
<dbReference type="CDD" id="cd02843">
    <property type="entry name" value="PAZ_dicer_like"/>
    <property type="match status" value="1"/>
</dbReference>
<keyword evidence="6" id="KW-0963">Cytoplasm</keyword>
<dbReference type="InterPro" id="IPR005034">
    <property type="entry name" value="Dicer_dimerisation"/>
</dbReference>
<dbReference type="PROSITE" id="PS51194">
    <property type="entry name" value="HELICASE_CTER"/>
    <property type="match status" value="1"/>
</dbReference>
<evidence type="ECO:0000256" key="10">
    <source>
        <dbReference type="ARBA" id="ARBA00022737"/>
    </source>
</evidence>
<keyword evidence="17 21" id="KW-0694">RNA-binding</keyword>
<dbReference type="InterPro" id="IPR048512">
    <property type="entry name" value="Dicer_platform"/>
</dbReference>
<dbReference type="EC" id="3.1.26.3" evidence="5"/>
<comment type="similarity">
    <text evidence="20 21">Belongs to the helicase family. Dicer subfamily.</text>
</comment>
<keyword evidence="15" id="KW-0067">ATP-binding</keyword>
<dbReference type="PANTHER" id="PTHR14950:SF37">
    <property type="entry name" value="ENDORIBONUCLEASE DICER"/>
    <property type="match status" value="1"/>
</dbReference>
<feature type="domain" description="Helicase C-terminal" evidence="27">
    <location>
        <begin position="273"/>
        <end position="441"/>
    </location>
</feature>
<keyword evidence="19" id="KW-0464">Manganese</keyword>
<feature type="domain" description="PAZ" evidence="25">
    <location>
        <begin position="734"/>
        <end position="881"/>
    </location>
</feature>
<proteinExistence type="inferred from homology"/>
<keyword evidence="12" id="KW-0255">Endonuclease</keyword>
<dbReference type="CDD" id="cd00593">
    <property type="entry name" value="RIBOc"/>
    <property type="match status" value="2"/>
</dbReference>
<feature type="domain" description="DRBM" evidence="23">
    <location>
        <begin position="1686"/>
        <end position="1751"/>
    </location>
</feature>
<dbReference type="InterPro" id="IPR036085">
    <property type="entry name" value="PAZ_dom_sf"/>
</dbReference>
<dbReference type="SUPFAM" id="SSF101690">
    <property type="entry name" value="PAZ domain"/>
    <property type="match status" value="1"/>
</dbReference>
<accession>A0A8C3SS04</accession>
<comment type="catalytic activity">
    <reaction evidence="1">
        <text>Endonucleolytic cleavage to 5'-phosphomonoester.</text>
        <dbReference type="EC" id="3.1.26.3"/>
    </reaction>
</comment>
<feature type="domain" description="RNase III" evidence="24">
    <location>
        <begin position="1503"/>
        <end position="1661"/>
    </location>
</feature>
<dbReference type="SMART" id="SM00490">
    <property type="entry name" value="HELICc"/>
    <property type="match status" value="1"/>
</dbReference>
<feature type="domain" description="RNase III" evidence="24">
    <location>
        <begin position="1124"/>
        <end position="1212"/>
    </location>
</feature>
<dbReference type="InterPro" id="IPR000999">
    <property type="entry name" value="RNase_III_dom"/>
</dbReference>
<dbReference type="GO" id="GO:0005524">
    <property type="term" value="F:ATP binding"/>
    <property type="evidence" value="ECO:0007669"/>
    <property type="project" value="UniProtKB-KW"/>
</dbReference>
<dbReference type="FunFam" id="2.170.260.10:FF:000002">
    <property type="entry name" value="Putative Endoribonuclease Dicer"/>
    <property type="match status" value="1"/>
</dbReference>
<reference evidence="29" key="2">
    <citation type="submission" date="2025-09" db="UniProtKB">
        <authorList>
            <consortium name="Ensembl"/>
        </authorList>
    </citation>
    <scope>IDENTIFICATION</scope>
</reference>
<dbReference type="SUPFAM" id="SSF52540">
    <property type="entry name" value="P-loop containing nucleoside triphosphate hydrolases"/>
    <property type="match status" value="1"/>
</dbReference>
<keyword evidence="10" id="KW-0677">Repeat</keyword>
<dbReference type="SUPFAM" id="SSF69065">
    <property type="entry name" value="RNase III domain-like"/>
    <property type="match status" value="2"/>
</dbReference>
<evidence type="ECO:0000256" key="14">
    <source>
        <dbReference type="ARBA" id="ARBA00022806"/>
    </source>
</evidence>
<dbReference type="Ensembl" id="ENSCSRT00000017277.1">
    <property type="protein sequence ID" value="ENSCSRP00000016530.1"/>
    <property type="gene ID" value="ENSCSRG00000011144.1"/>
</dbReference>
<keyword evidence="18" id="KW-0943">RNA-mediated gene silencing</keyword>
<dbReference type="GO" id="GO:0046872">
    <property type="term" value="F:metal ion binding"/>
    <property type="evidence" value="ECO:0007669"/>
    <property type="project" value="UniProtKB-KW"/>
</dbReference>
<dbReference type="Pfam" id="PF00271">
    <property type="entry name" value="Helicase_C"/>
    <property type="match status" value="1"/>
</dbReference>
<sequence>MKSPALQSLSMAGLQLMTPASSPMGPFFGLPWQQEAIHDNIYTPRKYQVELLEAALDHNTIVCLNTGSGKTFIAVLLAKELSYQIRGDFNKNGKRTVFLVNSANQVAQQVSAVRTHSDLKVGEYSILEIIESWTKEKWNQEFAKHEVLVMTCHVILNVLKNEYLSLSNINLLVFDECHLAIQDHPYQEIMKICENCPSCPRILGLTASILNGKCDPAELEEKIQKLEKILKSNAETATDLVVLDRYTSQPCEIVVDCGPYTDKSGLYERLLKELDEALNFLNDCNISVHSKERDSTLISKQEAGKQDPELAYISSNFITGHGIGKNQPRNKQMEVEFRKQEEVLRKFRAHETNLLIATSIVEEGVDIPKCNLVVRFDLPTEYRSYVQSKGRARAPISNYIMLADTDKIKSFEEDLKTYKAIEKILRNKCSKSVDTSETETEPIVDDDDIFPPYVLRPDDSSPRVTINTAIGHINRYCARLPSDPFTHLAPKCKTRELPDNTFYSTLYLPINSPLRASIVGPPMSCARLAERVVALICCEKLHKIGELDDHLMPVGKETVKYEEELDLHDEEETSVPGRPGSTKRRQCYPKAIPECLRDSYPKPDHPCYLYVIGMVLTTPLPDELNFRRRKLYPPEDTTRCFGILTAKPIPQIPHFPVYTRSGEVTISIELKKSGFMLSLQMLELITRLHQYIFSHILRLEKPALEFRPTEADSAYCVLPLNVVDDSSTLDIDFKFMEDIEKSEARTGIPSTKYTKETPFIFKLEDYQDAVIIPRYRNFDQPHRFYVADVYTDLTPLSRFPSPEYETFAEYYKTKYNLDLTNLNQPLLDVDHTSSRLNLLTPRHLNQKGKALPLSSAEKRKAKWESLQNKQILVPELCAIHPIPASLWRKAVCLPSILYRLHCLLTAEELRAQTATDAGVGVKSLPADFRYPNLDFGWKKSIDSKSFISIPSSSLAENENYCKHSTIVVPENAAHQGATRASSAENHDQMSVNYITLLNESPSKLQIDVSVELAAINGVSYNKNLANGNCDLANRDFCQGNQLNYCRQEIPVQPTTSYPIQNLYNSENQPKPSNECTLLSNKYRDGNVNKSTSDGSPKMAVTTSTSEALNFSKDRMDSEKNCSSGYSSKTLGPNPGLILQALTLSNASDGFNLERLEMLGDSFLKHAITTYLFCTYPDAHEGRLSYMRSKKVSNCNLYRLGKKKGLPSRMVVSIFDPPVNWLPPGYIVNQDKSNADKWEKDEMTKESLLANGKLDDYDDEEDEDLMWRLPKEEADLEDDFLEYDQEHIKFIDNMLMGSGAFVKKISLSPFSTTDSSYEWKAPKKSSLGNIQFSSDFDDFDYSSWDAMCYLDPSKAVEEDDFVVGFWNPSEENCGVDTGKQSISYDLHTEQCIADKSIADCVEALLGCYLTSCGERAAQLFLCSLGLKVLPVMKKTEWNSTLCSSRENFNSQQKNLSPNSASASVANSECSLCKEMEYGSLKIPPRCMFDHPDAEKTLNHLISGFENFEKKINYSFKNKAYLLQAFTHASYHYNTITDCYQRLEFLGDAILDYLITKHLYEDPRQHSPGVLTDLRSALVNNTIFASLAVKYDYHKYFKAVSPELFHVIDDFVQFQMEKNEMQGMDSELRRSEEDEEKEEDIEVPKAMGDIFESLAGAIYMDSGMSLEMVWHVYYPMMRPLIEKFSANVPRSPVRELLEMEPETAKFSPAERTYDGKVRVTVEVVGKGKFKGVGRSYRIAKSAAARRALRSLKANQPQVPNS</sequence>
<dbReference type="InterPro" id="IPR014001">
    <property type="entry name" value="Helicase_ATP-bd"/>
</dbReference>
<dbReference type="InterPro" id="IPR011545">
    <property type="entry name" value="DEAD/DEAH_box_helicase_dom"/>
</dbReference>
<dbReference type="Proteomes" id="UP000694403">
    <property type="component" value="Unplaced"/>
</dbReference>
<evidence type="ECO:0000256" key="6">
    <source>
        <dbReference type="ARBA" id="ARBA00022490"/>
    </source>
</evidence>
<dbReference type="Pfam" id="PF03368">
    <property type="entry name" value="Dicer_dimer"/>
    <property type="match status" value="1"/>
</dbReference>
<dbReference type="FunFam" id="3.40.50.300:FF:000588">
    <property type="entry name" value="Endoribonuclease Dicer isoform 1"/>
    <property type="match status" value="1"/>
</dbReference>
<evidence type="ECO:0000256" key="13">
    <source>
        <dbReference type="ARBA" id="ARBA00022801"/>
    </source>
</evidence>
<evidence type="ECO:0000256" key="4">
    <source>
        <dbReference type="ARBA" id="ARBA00004496"/>
    </source>
</evidence>
<evidence type="ECO:0000256" key="17">
    <source>
        <dbReference type="ARBA" id="ARBA00022884"/>
    </source>
</evidence>
<comment type="subcellular location">
    <subcellularLocation>
        <location evidence="4">Cytoplasm</location>
    </subcellularLocation>
</comment>
<evidence type="ECO:0000256" key="20">
    <source>
        <dbReference type="ARBA" id="ARBA00035116"/>
    </source>
</evidence>
<keyword evidence="7" id="KW-0597">Phosphoprotein</keyword>
<evidence type="ECO:0000256" key="7">
    <source>
        <dbReference type="ARBA" id="ARBA00022553"/>
    </source>
</evidence>
<keyword evidence="9" id="KW-0479">Metal-binding</keyword>
<dbReference type="CDD" id="cd18034">
    <property type="entry name" value="DEXHc_dicer"/>
    <property type="match status" value="1"/>
</dbReference>
<dbReference type="PROSITE" id="PS00517">
    <property type="entry name" value="RNASE_3_1"/>
    <property type="match status" value="1"/>
</dbReference>
<evidence type="ECO:0000259" key="26">
    <source>
        <dbReference type="PROSITE" id="PS51192"/>
    </source>
</evidence>
<dbReference type="FunFam" id="1.10.1520.10:FF:000005">
    <property type="entry name" value="Putative endoribonuclease dicer"/>
    <property type="match status" value="1"/>
</dbReference>
<dbReference type="PROSITE" id="PS50142">
    <property type="entry name" value="RNASE_3_2"/>
    <property type="match status" value="2"/>
</dbReference>
<dbReference type="SMART" id="SM00487">
    <property type="entry name" value="DEXDc"/>
    <property type="match status" value="1"/>
</dbReference>
<comment type="cofactor">
    <cofactor evidence="2">
        <name>Mn(2+)</name>
        <dbReference type="ChEBI" id="CHEBI:29035"/>
    </cofactor>
</comment>
<dbReference type="GO" id="GO:0004386">
    <property type="term" value="F:helicase activity"/>
    <property type="evidence" value="ECO:0007669"/>
    <property type="project" value="UniProtKB-KW"/>
</dbReference>
<evidence type="ECO:0000256" key="9">
    <source>
        <dbReference type="ARBA" id="ARBA00022723"/>
    </source>
</evidence>
<evidence type="ECO:0000256" key="19">
    <source>
        <dbReference type="ARBA" id="ARBA00023211"/>
    </source>
</evidence>
<dbReference type="Pfam" id="PF02170">
    <property type="entry name" value="PAZ"/>
    <property type="match status" value="1"/>
</dbReference>
<dbReference type="GO" id="GO:0005634">
    <property type="term" value="C:nucleus"/>
    <property type="evidence" value="ECO:0007669"/>
    <property type="project" value="TreeGrafter"/>
</dbReference>
<comment type="cofactor">
    <cofactor evidence="3">
        <name>Mg(2+)</name>
        <dbReference type="ChEBI" id="CHEBI:18420"/>
    </cofactor>
</comment>
<dbReference type="GO" id="GO:0006309">
    <property type="term" value="P:apoptotic DNA fragmentation"/>
    <property type="evidence" value="ECO:0007669"/>
    <property type="project" value="TreeGrafter"/>
</dbReference>
<dbReference type="Gene3D" id="2.170.260.10">
    <property type="entry name" value="paz domain"/>
    <property type="match status" value="1"/>
</dbReference>
<dbReference type="InterPro" id="IPR003100">
    <property type="entry name" value="PAZ_dom"/>
</dbReference>
<dbReference type="Pfam" id="PF00636">
    <property type="entry name" value="Ribonuclease_3"/>
    <property type="match status" value="2"/>
</dbReference>
<keyword evidence="16" id="KW-0460">Magnesium</keyword>
<evidence type="ECO:0000256" key="16">
    <source>
        <dbReference type="ARBA" id="ARBA00022842"/>
    </source>
</evidence>
<reference evidence="29" key="1">
    <citation type="submission" date="2025-08" db="UniProtKB">
        <authorList>
            <consortium name="Ensembl"/>
        </authorList>
    </citation>
    <scope>IDENTIFICATION</scope>
</reference>
<keyword evidence="13" id="KW-0378">Hydrolase</keyword>
<feature type="domain" description="Helicase ATP-binding" evidence="26">
    <location>
        <begin position="51"/>
        <end position="227"/>
    </location>
</feature>
<dbReference type="GO" id="GO:0003723">
    <property type="term" value="F:RNA binding"/>
    <property type="evidence" value="ECO:0007669"/>
    <property type="project" value="UniProtKB-UniRule"/>
</dbReference>
<dbReference type="InterPro" id="IPR001650">
    <property type="entry name" value="Helicase_C-like"/>
</dbReference>
<dbReference type="SMART" id="SM00358">
    <property type="entry name" value="DSRM"/>
    <property type="match status" value="1"/>
</dbReference>
<dbReference type="InterPro" id="IPR044441">
    <property type="entry name" value="DICER_DSRM"/>
</dbReference>
<dbReference type="PROSITE" id="PS51327">
    <property type="entry name" value="DICER_DSRBF"/>
    <property type="match status" value="1"/>
</dbReference>
<keyword evidence="11" id="KW-0547">Nucleotide-binding</keyword>
<dbReference type="FunFam" id="3.30.160.20:FF:000015">
    <property type="entry name" value="endoribonuclease Dicer"/>
    <property type="match status" value="1"/>
</dbReference>
<evidence type="ECO:0000259" key="28">
    <source>
        <dbReference type="PROSITE" id="PS51327"/>
    </source>
</evidence>
<dbReference type="Pfam" id="PF20931">
    <property type="entry name" value="Dicer_platform"/>
    <property type="match status" value="1"/>
</dbReference>
<dbReference type="Pfam" id="PF20932">
    <property type="entry name" value="Dicer_dsRBD"/>
    <property type="match status" value="1"/>
</dbReference>
<evidence type="ECO:0000256" key="1">
    <source>
        <dbReference type="ARBA" id="ARBA00000109"/>
    </source>
</evidence>
<evidence type="ECO:0000256" key="15">
    <source>
        <dbReference type="ARBA" id="ARBA00022840"/>
    </source>
</evidence>
<dbReference type="SMART" id="SM00535">
    <property type="entry name" value="RIBOc"/>
    <property type="match status" value="2"/>
</dbReference>
<evidence type="ECO:0000256" key="22">
    <source>
        <dbReference type="SAM" id="MobiDB-lite"/>
    </source>
</evidence>
<evidence type="ECO:0000256" key="21">
    <source>
        <dbReference type="PROSITE-ProRule" id="PRU00657"/>
    </source>
</evidence>
<evidence type="ECO:0000259" key="23">
    <source>
        <dbReference type="PROSITE" id="PS50137"/>
    </source>
</evidence>
<evidence type="ECO:0000256" key="8">
    <source>
        <dbReference type="ARBA" id="ARBA00022722"/>
    </source>
</evidence>
<feature type="domain" description="Dicer dsRNA-binding fold" evidence="28">
    <location>
        <begin position="469"/>
        <end position="561"/>
    </location>
</feature>
<evidence type="ECO:0000313" key="30">
    <source>
        <dbReference type="Proteomes" id="UP000694403"/>
    </source>
</evidence>
<evidence type="ECO:0000313" key="29">
    <source>
        <dbReference type="Ensembl" id="ENSCSRP00000016530.1"/>
    </source>
</evidence>
<dbReference type="CDD" id="cd10843">
    <property type="entry name" value="DSRM_DICER"/>
    <property type="match status" value="1"/>
</dbReference>
<keyword evidence="30" id="KW-1185">Reference proteome</keyword>
<evidence type="ECO:0000259" key="24">
    <source>
        <dbReference type="PROSITE" id="PS50142"/>
    </source>
</evidence>
<feature type="region of interest" description="Disordered" evidence="22">
    <location>
        <begin position="1620"/>
        <end position="1639"/>
    </location>
</feature>
<dbReference type="PROSITE" id="PS51192">
    <property type="entry name" value="HELICASE_ATP_BIND_1"/>
    <property type="match status" value="1"/>
</dbReference>
<dbReference type="GO" id="GO:0070578">
    <property type="term" value="C:RISC-loading complex"/>
    <property type="evidence" value="ECO:0007669"/>
    <property type="project" value="TreeGrafter"/>
</dbReference>
<dbReference type="Gene3D" id="3.30.160.380">
    <property type="entry name" value="Dicer dimerisation domain"/>
    <property type="match status" value="1"/>
</dbReference>
<dbReference type="InterPro" id="IPR036389">
    <property type="entry name" value="RNase_III_sf"/>
</dbReference>
<dbReference type="Gene3D" id="3.40.50.300">
    <property type="entry name" value="P-loop containing nucleotide triphosphate hydrolases"/>
    <property type="match status" value="2"/>
</dbReference>
<dbReference type="GO" id="GO:0016441">
    <property type="term" value="P:post-transcriptional gene silencing"/>
    <property type="evidence" value="ECO:0007669"/>
    <property type="project" value="UniProtKB-ARBA"/>
</dbReference>
<dbReference type="PROSITE" id="PS50137">
    <property type="entry name" value="DS_RBD"/>
    <property type="match status" value="1"/>
</dbReference>
<dbReference type="PROSITE" id="PS50821">
    <property type="entry name" value="PAZ"/>
    <property type="match status" value="1"/>
</dbReference>
<dbReference type="Gene3D" id="1.10.1520.10">
    <property type="entry name" value="Ribonuclease III domain"/>
    <property type="match status" value="2"/>
</dbReference>
<feature type="region of interest" description="Disordered" evidence="22">
    <location>
        <begin position="566"/>
        <end position="585"/>
    </location>
</feature>
<evidence type="ECO:0000256" key="3">
    <source>
        <dbReference type="ARBA" id="ARBA00001946"/>
    </source>
</evidence>
<evidence type="ECO:0000256" key="18">
    <source>
        <dbReference type="ARBA" id="ARBA00023158"/>
    </source>
</evidence>
<organism evidence="29 30">
    <name type="scientific">Chelydra serpentina</name>
    <name type="common">Snapping turtle</name>
    <name type="synonym">Testudo serpentina</name>
    <dbReference type="NCBI Taxonomy" id="8475"/>
    <lineage>
        <taxon>Eukaryota</taxon>
        <taxon>Metazoa</taxon>
        <taxon>Chordata</taxon>
        <taxon>Craniata</taxon>
        <taxon>Vertebrata</taxon>
        <taxon>Euteleostomi</taxon>
        <taxon>Archelosauria</taxon>
        <taxon>Testudinata</taxon>
        <taxon>Testudines</taxon>
        <taxon>Cryptodira</taxon>
        <taxon>Durocryptodira</taxon>
        <taxon>Americhelydia</taxon>
        <taxon>Chelydroidea</taxon>
        <taxon>Chelydridae</taxon>
        <taxon>Chelydra</taxon>
    </lineage>
</organism>
<dbReference type="FunFam" id="3.30.160.380:FF:000002">
    <property type="entry name" value="Endoribonuclease Dicer isoform 1"/>
    <property type="match status" value="1"/>
</dbReference>
<evidence type="ECO:0000256" key="12">
    <source>
        <dbReference type="ARBA" id="ARBA00022759"/>
    </source>
</evidence>
<dbReference type="GO" id="GO:0005737">
    <property type="term" value="C:cytoplasm"/>
    <property type="evidence" value="ECO:0007669"/>
    <property type="project" value="UniProtKB-SubCell"/>
</dbReference>
<dbReference type="GO" id="GO:0051239">
    <property type="term" value="P:regulation of multicellular organismal process"/>
    <property type="evidence" value="ECO:0007669"/>
    <property type="project" value="UniProtKB-ARBA"/>
</dbReference>
<dbReference type="GO" id="GO:0004525">
    <property type="term" value="F:ribonuclease III activity"/>
    <property type="evidence" value="ECO:0007669"/>
    <property type="project" value="UniProtKB-EC"/>
</dbReference>
<dbReference type="InterPro" id="IPR038248">
    <property type="entry name" value="Dicer_dimer_sf"/>
</dbReference>
<evidence type="ECO:0000256" key="5">
    <source>
        <dbReference type="ARBA" id="ARBA00012177"/>
    </source>
</evidence>
<evidence type="ECO:0000259" key="25">
    <source>
        <dbReference type="PROSITE" id="PS50821"/>
    </source>
</evidence>
<evidence type="ECO:0000259" key="27">
    <source>
        <dbReference type="PROSITE" id="PS51194"/>
    </source>
</evidence>
<evidence type="ECO:0000256" key="11">
    <source>
        <dbReference type="ARBA" id="ARBA00022741"/>
    </source>
</evidence>
<dbReference type="SMART" id="SM00949">
    <property type="entry name" value="PAZ"/>
    <property type="match status" value="1"/>
</dbReference>
<dbReference type="PANTHER" id="PTHR14950">
    <property type="entry name" value="DICER-RELATED"/>
    <property type="match status" value="1"/>
</dbReference>
<dbReference type="FunFam" id="1.10.1520.10:FF:000023">
    <property type="entry name" value="Endoribonuclease dcr-1"/>
    <property type="match status" value="1"/>
</dbReference>
<dbReference type="SUPFAM" id="SSF54768">
    <property type="entry name" value="dsRNA-binding domain-like"/>
    <property type="match status" value="1"/>
</dbReference>
<dbReference type="InterPro" id="IPR014720">
    <property type="entry name" value="dsRBD_dom"/>
</dbReference>
<dbReference type="GO" id="GO:0004530">
    <property type="term" value="F:deoxyribonuclease I activity"/>
    <property type="evidence" value="ECO:0007669"/>
    <property type="project" value="TreeGrafter"/>
</dbReference>
<dbReference type="Pfam" id="PF00270">
    <property type="entry name" value="DEAD"/>
    <property type="match status" value="1"/>
</dbReference>